<organism evidence="3 4">
    <name type="scientific">Neolewinella aquimaris</name>
    <dbReference type="NCBI Taxonomy" id="1835722"/>
    <lineage>
        <taxon>Bacteria</taxon>
        <taxon>Pseudomonadati</taxon>
        <taxon>Bacteroidota</taxon>
        <taxon>Saprospiria</taxon>
        <taxon>Saprospirales</taxon>
        <taxon>Lewinellaceae</taxon>
        <taxon>Neolewinella</taxon>
    </lineage>
</organism>
<protein>
    <recommendedName>
        <fullName evidence="2">DUF5060 domain-containing protein</fullName>
    </recommendedName>
</protein>
<name>A0A840E9P8_9BACT</name>
<comment type="caution">
    <text evidence="3">The sequence shown here is derived from an EMBL/GenBank/DDBJ whole genome shotgun (WGS) entry which is preliminary data.</text>
</comment>
<feature type="domain" description="DUF5060" evidence="2">
    <location>
        <begin position="26"/>
        <end position="107"/>
    </location>
</feature>
<feature type="signal peptide" evidence="1">
    <location>
        <begin position="1"/>
        <end position="17"/>
    </location>
</feature>
<keyword evidence="1" id="KW-0732">Signal</keyword>
<evidence type="ECO:0000256" key="1">
    <source>
        <dbReference type="SAM" id="SignalP"/>
    </source>
</evidence>
<dbReference type="EMBL" id="JACIFF010000008">
    <property type="protein sequence ID" value="MBB4080452.1"/>
    <property type="molecule type" value="Genomic_DNA"/>
</dbReference>
<sequence>MRTLLLLSLLLPIGLVAQVELTGEHMTWYPITLTADGPDTGEDDTYNPFLHYRMDVTFTHDSATYTVPGYFAADGNAGQTGATKGNKWRARFSPDRAGEWTYQISFRRGSNVAVADNNLAGTQVQGIDGKRGSFTIRKTDKGGRDLHGKGRLQFNGQQYPRWAETGELFIKSGPDAPENLLSYADFDGTFHNDGHRDDLVKTWEPHVRDWKEGDPSWHDGKGKGLIGAINYLAEEEMNSISFLVLNIAGDDRNVFPYVTYNDYERMDVSKLDQWEVVFDHATRNGMFLHFKLSEAENQGLLDGGDVGPQRKLFYRELIARFGHHPALNWNVGEENGVWNQKEVTPMQTTTQRLAMARHLAATDPYGHLIVIHNGQAFYDILGPESEYTGLSLQTNRADFSRVYPATRRWLDLARDAKRPLAVAVDEPGDAQHSLITDGEDPEHNLARQNALWGALMAGAWGVEWYFGYAHPHSDLSCQDFRSRDLFWDQCRAALTFLREQAVPLDQMSPANDRTPADNDWILATKDDAHFLILKKIDQPAPKTIQVKPGAYTIRYLNPRTGDLTQPVATQSSADQLTLAPPPAEPMMDWVILVKAVAK</sequence>
<evidence type="ECO:0000259" key="2">
    <source>
        <dbReference type="Pfam" id="PF16586"/>
    </source>
</evidence>
<evidence type="ECO:0000313" key="4">
    <source>
        <dbReference type="Proteomes" id="UP000576209"/>
    </source>
</evidence>
<dbReference type="AlphaFoldDB" id="A0A840E9P8"/>
<evidence type="ECO:0000313" key="3">
    <source>
        <dbReference type="EMBL" id="MBB4080452.1"/>
    </source>
</evidence>
<accession>A0A840E9P8</accession>
<proteinExistence type="predicted"/>
<feature type="chain" id="PRO_5033010919" description="DUF5060 domain-containing protein" evidence="1">
    <location>
        <begin position="18"/>
        <end position="598"/>
    </location>
</feature>
<dbReference type="Proteomes" id="UP000576209">
    <property type="component" value="Unassembled WGS sequence"/>
</dbReference>
<dbReference type="InterPro" id="IPR032260">
    <property type="entry name" value="DUF5060"/>
</dbReference>
<dbReference type="RefSeq" id="WP_183496689.1">
    <property type="nucleotide sequence ID" value="NZ_JACIFF010000008.1"/>
</dbReference>
<dbReference type="Gene3D" id="3.20.20.80">
    <property type="entry name" value="Glycosidases"/>
    <property type="match status" value="1"/>
</dbReference>
<gene>
    <name evidence="3" type="ORF">GGR28_003086</name>
</gene>
<dbReference type="InterPro" id="IPR013783">
    <property type="entry name" value="Ig-like_fold"/>
</dbReference>
<dbReference type="Pfam" id="PF16586">
    <property type="entry name" value="DUF5060"/>
    <property type="match status" value="1"/>
</dbReference>
<keyword evidence="4" id="KW-1185">Reference proteome</keyword>
<reference evidence="3 4" key="1">
    <citation type="submission" date="2020-08" db="EMBL/GenBank/DDBJ databases">
        <title>Genomic Encyclopedia of Type Strains, Phase IV (KMG-IV): sequencing the most valuable type-strain genomes for metagenomic binning, comparative biology and taxonomic classification.</title>
        <authorList>
            <person name="Goeker M."/>
        </authorList>
    </citation>
    <scope>NUCLEOTIDE SEQUENCE [LARGE SCALE GENOMIC DNA]</scope>
    <source>
        <strain evidence="3 4">DSM 105137</strain>
    </source>
</reference>
<dbReference type="Gene3D" id="2.60.40.10">
    <property type="entry name" value="Immunoglobulins"/>
    <property type="match status" value="1"/>
</dbReference>